<dbReference type="RefSeq" id="WP_378962748.1">
    <property type="nucleotide sequence ID" value="NZ_JBHRXC010000016.1"/>
</dbReference>
<dbReference type="InterPro" id="IPR021215">
    <property type="entry name" value="DUF2752"/>
</dbReference>
<organism evidence="2 3">
    <name type="scientific">Pedobacter jamesrossensis</name>
    <dbReference type="NCBI Taxonomy" id="1908238"/>
    <lineage>
        <taxon>Bacteria</taxon>
        <taxon>Pseudomonadati</taxon>
        <taxon>Bacteroidota</taxon>
        <taxon>Sphingobacteriia</taxon>
        <taxon>Sphingobacteriales</taxon>
        <taxon>Sphingobacteriaceae</taxon>
        <taxon>Pedobacter</taxon>
    </lineage>
</organism>
<keyword evidence="1" id="KW-0472">Membrane</keyword>
<gene>
    <name evidence="2" type="ORF">ACFOUY_18555</name>
</gene>
<evidence type="ECO:0000313" key="3">
    <source>
        <dbReference type="Proteomes" id="UP001595792"/>
    </source>
</evidence>
<accession>A0ABV8NSK5</accession>
<protein>
    <submittedName>
        <fullName evidence="2">DUF2752 domain-containing protein</fullName>
    </submittedName>
</protein>
<feature type="transmembrane region" description="Helical" evidence="1">
    <location>
        <begin position="87"/>
        <end position="105"/>
    </location>
</feature>
<name>A0ABV8NSK5_9SPHI</name>
<dbReference type="EMBL" id="JBHSBY010000142">
    <property type="protein sequence ID" value="MFC4198714.1"/>
    <property type="molecule type" value="Genomic_DNA"/>
</dbReference>
<feature type="transmembrane region" description="Helical" evidence="1">
    <location>
        <begin position="60"/>
        <end position="80"/>
    </location>
</feature>
<keyword evidence="1" id="KW-0812">Transmembrane</keyword>
<dbReference type="Pfam" id="PF10825">
    <property type="entry name" value="DUF2752"/>
    <property type="match status" value="1"/>
</dbReference>
<evidence type="ECO:0000256" key="1">
    <source>
        <dbReference type="SAM" id="Phobius"/>
    </source>
</evidence>
<comment type="caution">
    <text evidence="2">The sequence shown here is derived from an EMBL/GenBank/DDBJ whole genome shotgun (WGS) entry which is preliminary data.</text>
</comment>
<evidence type="ECO:0000313" key="2">
    <source>
        <dbReference type="EMBL" id="MFC4198714.1"/>
    </source>
</evidence>
<keyword evidence="3" id="KW-1185">Reference proteome</keyword>
<dbReference type="Proteomes" id="UP001595792">
    <property type="component" value="Unassembled WGS sequence"/>
</dbReference>
<reference evidence="3" key="1">
    <citation type="journal article" date="2019" name="Int. J. Syst. Evol. Microbiol.">
        <title>The Global Catalogue of Microorganisms (GCM) 10K type strain sequencing project: providing services to taxonomists for standard genome sequencing and annotation.</title>
        <authorList>
            <consortium name="The Broad Institute Genomics Platform"/>
            <consortium name="The Broad Institute Genome Sequencing Center for Infectious Disease"/>
            <person name="Wu L."/>
            <person name="Ma J."/>
        </authorList>
    </citation>
    <scope>NUCLEOTIDE SEQUENCE [LARGE SCALE GENOMIC DNA]</scope>
    <source>
        <strain evidence="3">CCM 8689</strain>
    </source>
</reference>
<proteinExistence type="predicted"/>
<sequence length="111" mass="12810">MLSVIFLPFFCSLINSFDWLQNHLIPCPFKYLTGIDCPGCGFQRSFIELIQGNFEKSWSIYPPTTPLIFLFITAAILYKFKIKSKAIVFKILVILVGNFVVLVYLHKTVIR</sequence>
<keyword evidence="1" id="KW-1133">Transmembrane helix</keyword>